<name>A0A485NGT4_LYNPA</name>
<dbReference type="AlphaFoldDB" id="A0A485NGT4"/>
<proteinExistence type="predicted"/>
<evidence type="ECO:0000313" key="1">
    <source>
        <dbReference type="EMBL" id="VFV32745.1"/>
    </source>
</evidence>
<gene>
    <name evidence="1" type="ORF">LYPA_23C008515</name>
</gene>
<keyword evidence="2" id="KW-1185">Reference proteome</keyword>
<sequence>MGEKGIVLMVQDGQLNKHAYAKSYLFTKLKSKHLVCKYDEIKHVDAVNDTRRDLPLMRKL</sequence>
<protein>
    <submittedName>
        <fullName evidence="1">Uncharacterized protein</fullName>
    </submittedName>
</protein>
<dbReference type="Proteomes" id="UP000386466">
    <property type="component" value="Unassembled WGS sequence"/>
</dbReference>
<reference evidence="1 2" key="1">
    <citation type="submission" date="2019-01" db="EMBL/GenBank/DDBJ databases">
        <authorList>
            <person name="Alioto T."/>
            <person name="Alioto T."/>
        </authorList>
    </citation>
    <scope>NUCLEOTIDE SEQUENCE [LARGE SCALE GENOMIC DNA]</scope>
</reference>
<organism evidence="1 2">
    <name type="scientific">Lynx pardinus</name>
    <name type="common">Iberian lynx</name>
    <name type="synonym">Felis pardina</name>
    <dbReference type="NCBI Taxonomy" id="191816"/>
    <lineage>
        <taxon>Eukaryota</taxon>
        <taxon>Metazoa</taxon>
        <taxon>Chordata</taxon>
        <taxon>Craniata</taxon>
        <taxon>Vertebrata</taxon>
        <taxon>Euteleostomi</taxon>
        <taxon>Mammalia</taxon>
        <taxon>Eutheria</taxon>
        <taxon>Laurasiatheria</taxon>
        <taxon>Carnivora</taxon>
        <taxon>Feliformia</taxon>
        <taxon>Felidae</taxon>
        <taxon>Felinae</taxon>
        <taxon>Lynx</taxon>
    </lineage>
</organism>
<evidence type="ECO:0000313" key="2">
    <source>
        <dbReference type="Proteomes" id="UP000386466"/>
    </source>
</evidence>
<accession>A0A485NGT4</accession>
<dbReference type="EMBL" id="CAAGRJ010017372">
    <property type="protein sequence ID" value="VFV32745.1"/>
    <property type="molecule type" value="Genomic_DNA"/>
</dbReference>